<keyword evidence="1" id="KW-0812">Transmembrane</keyword>
<evidence type="ECO:0000256" key="1">
    <source>
        <dbReference type="SAM" id="Phobius"/>
    </source>
</evidence>
<dbReference type="AlphaFoldDB" id="A0A834T4N1"/>
<keyword evidence="1" id="KW-1133">Transmembrane helix</keyword>
<sequence length="134" mass="15402">MNHQEARANTLPRAWMQSIRHVRHMSKIYIYIYIYTSCFLLLIPLFVDFSQQHQLFLELDISGCNPGPLLSTFSLSMKWEQLGVTTLDIVGCNPGSRPRLVRSRLVLFLLIFWGIKELRAMEYRVPSGISTGAA</sequence>
<reference evidence="2" key="1">
    <citation type="submission" date="2020-09" db="EMBL/GenBank/DDBJ databases">
        <title>Genome-Enabled Discovery of Anthraquinone Biosynthesis in Senna tora.</title>
        <authorList>
            <person name="Kang S.-H."/>
            <person name="Pandey R.P."/>
            <person name="Lee C.-M."/>
            <person name="Sim J.-S."/>
            <person name="Jeong J.-T."/>
            <person name="Choi B.-S."/>
            <person name="Jung M."/>
            <person name="Ginzburg D."/>
            <person name="Zhao K."/>
            <person name="Won S.Y."/>
            <person name="Oh T.-J."/>
            <person name="Yu Y."/>
            <person name="Kim N.-H."/>
            <person name="Lee O.R."/>
            <person name="Lee T.-H."/>
            <person name="Bashyal P."/>
            <person name="Kim T.-S."/>
            <person name="Lee W.-H."/>
            <person name="Kawkins C."/>
            <person name="Kim C.-K."/>
            <person name="Kim J.S."/>
            <person name="Ahn B.O."/>
            <person name="Rhee S.Y."/>
            <person name="Sohng J.K."/>
        </authorList>
    </citation>
    <scope>NUCLEOTIDE SEQUENCE</scope>
    <source>
        <tissue evidence="2">Leaf</tissue>
    </source>
</reference>
<keyword evidence="1" id="KW-0472">Membrane</keyword>
<dbReference type="EMBL" id="JAAIUW010000009">
    <property type="protein sequence ID" value="KAF7815036.1"/>
    <property type="molecule type" value="Genomic_DNA"/>
</dbReference>
<proteinExistence type="predicted"/>
<comment type="caution">
    <text evidence="2">The sequence shown here is derived from an EMBL/GenBank/DDBJ whole genome shotgun (WGS) entry which is preliminary data.</text>
</comment>
<name>A0A834T4N1_9FABA</name>
<protein>
    <submittedName>
        <fullName evidence="2">Uncharacterized protein</fullName>
    </submittedName>
</protein>
<gene>
    <name evidence="2" type="ORF">G2W53_029005</name>
</gene>
<evidence type="ECO:0000313" key="3">
    <source>
        <dbReference type="Proteomes" id="UP000634136"/>
    </source>
</evidence>
<dbReference type="Proteomes" id="UP000634136">
    <property type="component" value="Unassembled WGS sequence"/>
</dbReference>
<evidence type="ECO:0000313" key="2">
    <source>
        <dbReference type="EMBL" id="KAF7815036.1"/>
    </source>
</evidence>
<accession>A0A834T4N1</accession>
<feature type="transmembrane region" description="Helical" evidence="1">
    <location>
        <begin position="28"/>
        <end position="47"/>
    </location>
</feature>
<keyword evidence="3" id="KW-1185">Reference proteome</keyword>
<organism evidence="2 3">
    <name type="scientific">Senna tora</name>
    <dbReference type="NCBI Taxonomy" id="362788"/>
    <lineage>
        <taxon>Eukaryota</taxon>
        <taxon>Viridiplantae</taxon>
        <taxon>Streptophyta</taxon>
        <taxon>Embryophyta</taxon>
        <taxon>Tracheophyta</taxon>
        <taxon>Spermatophyta</taxon>
        <taxon>Magnoliopsida</taxon>
        <taxon>eudicotyledons</taxon>
        <taxon>Gunneridae</taxon>
        <taxon>Pentapetalae</taxon>
        <taxon>rosids</taxon>
        <taxon>fabids</taxon>
        <taxon>Fabales</taxon>
        <taxon>Fabaceae</taxon>
        <taxon>Caesalpinioideae</taxon>
        <taxon>Cassia clade</taxon>
        <taxon>Senna</taxon>
    </lineage>
</organism>